<keyword evidence="1" id="KW-0812">Transmembrane</keyword>
<accession>A0A1F6TEC6</accession>
<comment type="caution">
    <text evidence="2">The sequence shown here is derived from an EMBL/GenBank/DDBJ whole genome shotgun (WGS) entry which is preliminary data.</text>
</comment>
<reference evidence="2 3" key="1">
    <citation type="journal article" date="2016" name="Nat. Commun.">
        <title>Thousands of microbial genomes shed light on interconnected biogeochemical processes in an aquifer system.</title>
        <authorList>
            <person name="Anantharaman K."/>
            <person name="Brown C.T."/>
            <person name="Hug L.A."/>
            <person name="Sharon I."/>
            <person name="Castelle C.J."/>
            <person name="Probst A.J."/>
            <person name="Thomas B.C."/>
            <person name="Singh A."/>
            <person name="Wilkins M.J."/>
            <person name="Karaoz U."/>
            <person name="Brodie E.L."/>
            <person name="Williams K.H."/>
            <person name="Hubbard S.S."/>
            <person name="Banfield J.F."/>
        </authorList>
    </citation>
    <scope>NUCLEOTIDE SEQUENCE [LARGE SCALE GENOMIC DNA]</scope>
</reference>
<name>A0A1F6TEC6_9PROT</name>
<evidence type="ECO:0008006" key="4">
    <source>
        <dbReference type="Google" id="ProtNLM"/>
    </source>
</evidence>
<dbReference type="Pfam" id="PF05751">
    <property type="entry name" value="FixH"/>
    <property type="match status" value="1"/>
</dbReference>
<sequence>MATAAPKTLWYREPLVWMVILIPLTAVAMGVLILVLAIRSDDGLVVDDYYRQGKQINRVLARDRAAAARGLAGEVEFDSARGELRVRLAAGERPAPPENVEFQLLHATRAGFDKVMVLARAADGAYRAPLPALAPGRWNLQLSAQDWRLVGSLNVPAERRAAVLPAIQ</sequence>
<feature type="transmembrane region" description="Helical" evidence="1">
    <location>
        <begin position="15"/>
        <end position="38"/>
    </location>
</feature>
<evidence type="ECO:0000256" key="1">
    <source>
        <dbReference type="SAM" id="Phobius"/>
    </source>
</evidence>
<evidence type="ECO:0000313" key="2">
    <source>
        <dbReference type="EMBL" id="OGI43464.1"/>
    </source>
</evidence>
<dbReference type="Proteomes" id="UP000177925">
    <property type="component" value="Unassembled WGS sequence"/>
</dbReference>
<dbReference type="STRING" id="1817758.A2150_03395"/>
<protein>
    <recommendedName>
        <fullName evidence="4">Nitrogen fixation protein FixH</fullName>
    </recommendedName>
</protein>
<dbReference type="AlphaFoldDB" id="A0A1F6TEC6"/>
<evidence type="ECO:0000313" key="3">
    <source>
        <dbReference type="Proteomes" id="UP000177925"/>
    </source>
</evidence>
<dbReference type="EMBL" id="MFSS01000055">
    <property type="protein sequence ID" value="OGI43464.1"/>
    <property type="molecule type" value="Genomic_DNA"/>
</dbReference>
<organism evidence="2 3">
    <name type="scientific">Candidatus Muproteobacteria bacterium RBG_16_64_11</name>
    <dbReference type="NCBI Taxonomy" id="1817758"/>
    <lineage>
        <taxon>Bacteria</taxon>
        <taxon>Pseudomonadati</taxon>
        <taxon>Pseudomonadota</taxon>
        <taxon>Candidatus Muproteobacteria</taxon>
    </lineage>
</organism>
<keyword evidence="1" id="KW-1133">Transmembrane helix</keyword>
<gene>
    <name evidence="2" type="ORF">A2150_03395</name>
</gene>
<proteinExistence type="predicted"/>
<dbReference type="InterPro" id="IPR008620">
    <property type="entry name" value="FixH"/>
</dbReference>
<keyword evidence="1" id="KW-0472">Membrane</keyword>